<gene>
    <name evidence="4 6" type="primary">gcvPA</name>
    <name evidence="6" type="ORF">IAB06_07895</name>
</gene>
<dbReference type="SUPFAM" id="SSF53383">
    <property type="entry name" value="PLP-dependent transferases"/>
    <property type="match status" value="1"/>
</dbReference>
<proteinExistence type="inferred from homology"/>
<sequence length="448" mass="48575">MTHSYLPHTVEDRKEMLAAIGVTEAMDLFCDIPEEMRVEGLLNLPGPLSEAELAQYFKTLAAANVNLEEYACFLGAGAYDHYVPSTVDHVLRRSEFYTAYTQYQPEISQGYLQALWEYQSMICELTGMAVANASMYDGATALAEAAIMAAQATKRTEIVTLRSVHPHYREVLSTYVKDFGYSVKEVNFVDGVTAPSVLEEALDKKVGAVIIQTPNFFGCVEELAALIKVIHAVGALVIVVTDPMALGVLEAPGKVGADIVVGEGQPLGLALNFGGPYIGFLATTAKLMRKLPGRIVGQTVDSNGKRGFVLTLQAREQHIRREKATSNICSNEALCALAVAVYLATLGKKGFKEVAEQCLQKAHYAAERITNTGGGSKVFQAPFFKEFVIKVPQPVATVNDYLLKQKIIGGLDLGEYYPELAGSMLVCVTEKRTKAQIDALVAGLEACK</sequence>
<evidence type="ECO:0000256" key="1">
    <source>
        <dbReference type="ARBA" id="ARBA00003788"/>
    </source>
</evidence>
<name>A0A9D1MR63_9FIRM</name>
<comment type="function">
    <text evidence="1 4">The glycine cleavage system catalyzes the degradation of glycine. The P protein binds the alpha-amino group of glycine through its pyridoxal phosphate cofactor; CO(2) is released and the remaining methylamine moiety is then transferred to the lipoamide cofactor of the H protein.</text>
</comment>
<evidence type="ECO:0000256" key="2">
    <source>
        <dbReference type="ARBA" id="ARBA00023002"/>
    </source>
</evidence>
<dbReference type="Gene3D" id="3.40.640.10">
    <property type="entry name" value="Type I PLP-dependent aspartate aminotransferase-like (Major domain)"/>
    <property type="match status" value="1"/>
</dbReference>
<dbReference type="InterPro" id="IPR020581">
    <property type="entry name" value="GDC_P"/>
</dbReference>
<dbReference type="InterPro" id="IPR015422">
    <property type="entry name" value="PyrdxlP-dep_Trfase_small"/>
</dbReference>
<dbReference type="Pfam" id="PF02347">
    <property type="entry name" value="GDC-P"/>
    <property type="match status" value="1"/>
</dbReference>
<organism evidence="6 7">
    <name type="scientific">Candidatus Avacidaminococcus intestinavium</name>
    <dbReference type="NCBI Taxonomy" id="2840684"/>
    <lineage>
        <taxon>Bacteria</taxon>
        <taxon>Bacillati</taxon>
        <taxon>Bacillota</taxon>
        <taxon>Negativicutes</taxon>
        <taxon>Acidaminococcales</taxon>
        <taxon>Acidaminococcaceae</taxon>
        <taxon>Acidaminococcaceae incertae sedis</taxon>
        <taxon>Candidatus Avacidaminococcus</taxon>
    </lineage>
</organism>
<dbReference type="InterPro" id="IPR049315">
    <property type="entry name" value="GDC-P_N"/>
</dbReference>
<dbReference type="PANTHER" id="PTHR42806">
    <property type="entry name" value="GLYCINE CLEAVAGE SYSTEM P-PROTEIN"/>
    <property type="match status" value="1"/>
</dbReference>
<protein>
    <recommendedName>
        <fullName evidence="4">Probable glycine dehydrogenase (decarboxylating) subunit 1</fullName>
        <ecNumber evidence="4">1.4.4.2</ecNumber>
    </recommendedName>
    <alternativeName>
        <fullName evidence="4">Glycine cleavage system P-protein subunit 1</fullName>
    </alternativeName>
    <alternativeName>
        <fullName evidence="4">Glycine decarboxylase subunit 1</fullName>
    </alternativeName>
    <alternativeName>
        <fullName evidence="4">Glycine dehydrogenase (aminomethyl-transferring) subunit 1</fullName>
    </alternativeName>
</protein>
<dbReference type="InterPro" id="IPR015421">
    <property type="entry name" value="PyrdxlP-dep_Trfase_major"/>
</dbReference>
<dbReference type="Proteomes" id="UP000824099">
    <property type="component" value="Unassembled WGS sequence"/>
</dbReference>
<accession>A0A9D1MR63</accession>
<dbReference type="InterPro" id="IPR015424">
    <property type="entry name" value="PyrdxlP-dep_Trfase"/>
</dbReference>
<comment type="caution">
    <text evidence="6">The sequence shown here is derived from an EMBL/GenBank/DDBJ whole genome shotgun (WGS) entry which is preliminary data.</text>
</comment>
<evidence type="ECO:0000313" key="7">
    <source>
        <dbReference type="Proteomes" id="UP000824099"/>
    </source>
</evidence>
<dbReference type="GO" id="GO:0019464">
    <property type="term" value="P:glycine decarboxylation via glycine cleavage system"/>
    <property type="evidence" value="ECO:0007669"/>
    <property type="project" value="UniProtKB-UniRule"/>
</dbReference>
<dbReference type="InterPro" id="IPR023010">
    <property type="entry name" value="GcvPA"/>
</dbReference>
<keyword evidence="2 4" id="KW-0560">Oxidoreductase</keyword>
<dbReference type="Gene3D" id="3.90.1150.10">
    <property type="entry name" value="Aspartate Aminotransferase, domain 1"/>
    <property type="match status" value="1"/>
</dbReference>
<dbReference type="GO" id="GO:0004375">
    <property type="term" value="F:glycine dehydrogenase (decarboxylating) activity"/>
    <property type="evidence" value="ECO:0007669"/>
    <property type="project" value="UniProtKB-EC"/>
</dbReference>
<comment type="catalytic activity">
    <reaction evidence="3 4">
        <text>N(6)-[(R)-lipoyl]-L-lysyl-[glycine-cleavage complex H protein] + glycine + H(+) = N(6)-[(R)-S(8)-aminomethyldihydrolipoyl]-L-lysyl-[glycine-cleavage complex H protein] + CO2</text>
        <dbReference type="Rhea" id="RHEA:24304"/>
        <dbReference type="Rhea" id="RHEA-COMP:10494"/>
        <dbReference type="Rhea" id="RHEA-COMP:10495"/>
        <dbReference type="ChEBI" id="CHEBI:15378"/>
        <dbReference type="ChEBI" id="CHEBI:16526"/>
        <dbReference type="ChEBI" id="CHEBI:57305"/>
        <dbReference type="ChEBI" id="CHEBI:83099"/>
        <dbReference type="ChEBI" id="CHEBI:83143"/>
        <dbReference type="EC" id="1.4.4.2"/>
    </reaction>
</comment>
<evidence type="ECO:0000256" key="3">
    <source>
        <dbReference type="ARBA" id="ARBA00049026"/>
    </source>
</evidence>
<dbReference type="PIRSF" id="PIRSF006815">
    <property type="entry name" value="GcvPA"/>
    <property type="match status" value="1"/>
</dbReference>
<dbReference type="EMBL" id="DVNI01000134">
    <property type="protein sequence ID" value="HIU64937.1"/>
    <property type="molecule type" value="Genomic_DNA"/>
</dbReference>
<evidence type="ECO:0000259" key="5">
    <source>
        <dbReference type="Pfam" id="PF02347"/>
    </source>
</evidence>
<dbReference type="CDD" id="cd00613">
    <property type="entry name" value="GDC-P"/>
    <property type="match status" value="1"/>
</dbReference>
<evidence type="ECO:0000256" key="4">
    <source>
        <dbReference type="HAMAP-Rule" id="MF_00712"/>
    </source>
</evidence>
<evidence type="ECO:0000313" key="6">
    <source>
        <dbReference type="EMBL" id="HIU64937.1"/>
    </source>
</evidence>
<dbReference type="PANTHER" id="PTHR42806:SF1">
    <property type="entry name" value="GLYCINE DEHYDROGENASE (DECARBOXYLATING)"/>
    <property type="match status" value="1"/>
</dbReference>
<comment type="subunit">
    <text evidence="4">The glycine cleavage system is composed of four proteins: P, T, L and H. In this organism, the P 'protein' is a heterodimer of two subunits.</text>
</comment>
<feature type="domain" description="Glycine cleavage system P-protein N-terminal" evidence="5">
    <location>
        <begin position="4"/>
        <end position="442"/>
    </location>
</feature>
<dbReference type="HAMAP" id="MF_00712">
    <property type="entry name" value="GcvPA"/>
    <property type="match status" value="1"/>
</dbReference>
<comment type="similarity">
    <text evidence="4">Belongs to the GcvP family. N-terminal subunit subfamily.</text>
</comment>
<dbReference type="AlphaFoldDB" id="A0A9D1MR63"/>
<reference evidence="6" key="2">
    <citation type="journal article" date="2021" name="PeerJ">
        <title>Extensive microbial diversity within the chicken gut microbiome revealed by metagenomics and culture.</title>
        <authorList>
            <person name="Gilroy R."/>
            <person name="Ravi A."/>
            <person name="Getino M."/>
            <person name="Pursley I."/>
            <person name="Horton D.L."/>
            <person name="Alikhan N.F."/>
            <person name="Baker D."/>
            <person name="Gharbi K."/>
            <person name="Hall N."/>
            <person name="Watson M."/>
            <person name="Adriaenssens E.M."/>
            <person name="Foster-Nyarko E."/>
            <person name="Jarju S."/>
            <person name="Secka A."/>
            <person name="Antonio M."/>
            <person name="Oren A."/>
            <person name="Chaudhuri R.R."/>
            <person name="La Ragione R."/>
            <person name="Hildebrand F."/>
            <person name="Pallen M.J."/>
        </authorList>
    </citation>
    <scope>NUCLEOTIDE SEQUENCE</scope>
    <source>
        <strain evidence="6">CHK160-1198</strain>
    </source>
</reference>
<dbReference type="EC" id="1.4.4.2" evidence="4"/>
<dbReference type="GO" id="GO:0009116">
    <property type="term" value="P:nucleoside metabolic process"/>
    <property type="evidence" value="ECO:0007669"/>
    <property type="project" value="InterPro"/>
</dbReference>
<dbReference type="NCBIfam" id="NF001696">
    <property type="entry name" value="PRK00451.1"/>
    <property type="match status" value="1"/>
</dbReference>
<reference evidence="6" key="1">
    <citation type="submission" date="2020-10" db="EMBL/GenBank/DDBJ databases">
        <authorList>
            <person name="Gilroy R."/>
        </authorList>
    </citation>
    <scope>NUCLEOTIDE SEQUENCE</scope>
    <source>
        <strain evidence="6">CHK160-1198</strain>
    </source>
</reference>